<dbReference type="SMART" id="SM00642">
    <property type="entry name" value="Aamy"/>
    <property type="match status" value="2"/>
</dbReference>
<accession>A0A833VIZ2</accession>
<comment type="catalytic activity">
    <reaction evidence="1">
        <text>Hydrolysis of terminal, non-reducing (1-&gt;4)-linked alpha-D-glucose residues with release of alpha-D-glucose.</text>
        <dbReference type="EC" id="3.2.1.20"/>
    </reaction>
</comment>
<dbReference type="InterPro" id="IPR017853">
    <property type="entry name" value="GH"/>
</dbReference>
<feature type="domain" description="Glycosyl hydrolase family 13 catalytic" evidence="4">
    <location>
        <begin position="526"/>
        <end position="889"/>
    </location>
</feature>
<feature type="domain" description="Glycosyl hydrolase family 13 catalytic" evidence="4">
    <location>
        <begin position="31"/>
        <end position="394"/>
    </location>
</feature>
<dbReference type="EMBL" id="WNWW01000988">
    <property type="protein sequence ID" value="KAF3420146.1"/>
    <property type="molecule type" value="Genomic_DNA"/>
</dbReference>
<dbReference type="Gene3D" id="3.20.20.80">
    <property type="entry name" value="Glycosidases"/>
    <property type="match status" value="2"/>
</dbReference>
<dbReference type="Proteomes" id="UP000655588">
    <property type="component" value="Unassembled WGS sequence"/>
</dbReference>
<dbReference type="SUPFAM" id="SSF51445">
    <property type="entry name" value="(Trans)glycosidases"/>
    <property type="match status" value="2"/>
</dbReference>
<evidence type="ECO:0000313" key="6">
    <source>
        <dbReference type="Proteomes" id="UP000655588"/>
    </source>
</evidence>
<evidence type="ECO:0000256" key="2">
    <source>
        <dbReference type="ARBA" id="ARBA00012741"/>
    </source>
</evidence>
<keyword evidence="6" id="KW-1185">Reference proteome</keyword>
<evidence type="ECO:0000259" key="4">
    <source>
        <dbReference type="SMART" id="SM00642"/>
    </source>
</evidence>
<keyword evidence="3" id="KW-0732">Signal</keyword>
<dbReference type="InterPro" id="IPR045857">
    <property type="entry name" value="O16G_dom_2"/>
</dbReference>
<protein>
    <recommendedName>
        <fullName evidence="2">alpha-glucosidase</fullName>
        <ecNumber evidence="2">3.2.1.20</ecNumber>
    </recommendedName>
</protein>
<dbReference type="CDD" id="cd11328">
    <property type="entry name" value="AmyAc_maltase"/>
    <property type="match status" value="1"/>
</dbReference>
<dbReference type="Pfam" id="PF00128">
    <property type="entry name" value="Alpha-amylase"/>
    <property type="match status" value="2"/>
</dbReference>
<feature type="chain" id="PRO_5032809210" description="alpha-glucosidase" evidence="3">
    <location>
        <begin position="19"/>
        <end position="1043"/>
    </location>
</feature>
<reference evidence="5" key="1">
    <citation type="submission" date="2019-11" db="EMBL/GenBank/DDBJ databases">
        <title>The nuclear and mitochondrial genomes of Frieseomelitta varia - a highly eusocial stingless bee (Meliponini) with a permanently sterile worker caste.</title>
        <authorList>
            <person name="Freitas F.C.P."/>
            <person name="Lourenco A.P."/>
            <person name="Nunes F.M.F."/>
            <person name="Paschoal A.R."/>
            <person name="Abreu F.C.P."/>
            <person name="Barbin F.O."/>
            <person name="Bataglia L."/>
            <person name="Cardoso-Junior C.A.M."/>
            <person name="Cervoni M.S."/>
            <person name="Silva S.R."/>
            <person name="Dalarmi F."/>
            <person name="Del Lama M.A."/>
            <person name="Depintor T.S."/>
            <person name="Ferreira K.M."/>
            <person name="Goria P.S."/>
            <person name="Jaskot M.C."/>
            <person name="Lago D.C."/>
            <person name="Luna-Lucena D."/>
            <person name="Moda L.M."/>
            <person name="Nascimento L."/>
            <person name="Pedrino M."/>
            <person name="Rabico F.O."/>
            <person name="Sanches F.C."/>
            <person name="Santos D.E."/>
            <person name="Santos C.G."/>
            <person name="Vieira J."/>
            <person name="Lopes T.F."/>
            <person name="Barchuk A.R."/>
            <person name="Hartfelder K."/>
            <person name="Simoes Z.L.P."/>
            <person name="Bitondi M.M.G."/>
            <person name="Pinheiro D.G."/>
        </authorList>
    </citation>
    <scope>NUCLEOTIDE SEQUENCE</scope>
    <source>
        <strain evidence="5">USP_RPSP 00005682</strain>
        <tissue evidence="5">Whole individual</tissue>
    </source>
</reference>
<evidence type="ECO:0000256" key="1">
    <source>
        <dbReference type="ARBA" id="ARBA00001657"/>
    </source>
</evidence>
<dbReference type="AlphaFoldDB" id="A0A833VIZ2"/>
<dbReference type="PANTHER" id="PTHR10357:SF179">
    <property type="entry name" value="NEUTRAL AND BASIC AMINO ACID TRANSPORT PROTEIN RBAT"/>
    <property type="match status" value="1"/>
</dbReference>
<dbReference type="InterPro" id="IPR006047">
    <property type="entry name" value="GH13_cat_dom"/>
</dbReference>
<gene>
    <name evidence="5" type="ORF">E2986_09230</name>
</gene>
<feature type="signal peptide" evidence="3">
    <location>
        <begin position="1"/>
        <end position="18"/>
    </location>
</feature>
<dbReference type="EC" id="3.2.1.20" evidence="2"/>
<dbReference type="GO" id="GO:0004558">
    <property type="term" value="F:alpha-1,4-glucosidase activity"/>
    <property type="evidence" value="ECO:0007669"/>
    <property type="project" value="UniProtKB-EC"/>
</dbReference>
<evidence type="ECO:0000256" key="3">
    <source>
        <dbReference type="SAM" id="SignalP"/>
    </source>
</evidence>
<organism evidence="5 6">
    <name type="scientific">Frieseomelitta varia</name>
    <dbReference type="NCBI Taxonomy" id="561572"/>
    <lineage>
        <taxon>Eukaryota</taxon>
        <taxon>Metazoa</taxon>
        <taxon>Ecdysozoa</taxon>
        <taxon>Arthropoda</taxon>
        <taxon>Hexapoda</taxon>
        <taxon>Insecta</taxon>
        <taxon>Pterygota</taxon>
        <taxon>Neoptera</taxon>
        <taxon>Endopterygota</taxon>
        <taxon>Hymenoptera</taxon>
        <taxon>Apocrita</taxon>
        <taxon>Aculeata</taxon>
        <taxon>Apoidea</taxon>
        <taxon>Anthophila</taxon>
        <taxon>Apidae</taxon>
        <taxon>Frieseomelitta</taxon>
    </lineage>
</organism>
<sequence>MFRLTLVTCCLFVAWAAAVNVNWYKNIIVYQIYPRSFKDSNGDGIGDLKGITSKLEHIADIGAKALWLSPIYTSPQVDFGYDIANFTDVDPSYGTLADFDQLVAKARKLKLKVILDFVPNHSSHEHPWFKKSIQRIKPYDQYYVWRDAKIVNGKRQPPNNWLSNFGGSAWEWNDEMKNVFTFWMNRGVDGFRVDAINFMFEDAKFRDEPDSNRTDVPKDDYDSLNHIYTVDQNDTYDVVSSWRKLMDEHSNRTKSDPRMILTEAYTNHENTIRYYHAGSNVPFNFMFINKLTNESTAEDFKELIEKWVKTVPKGSVPNWVVGNHDNHRVGSRFGVQRAQQIIQLSMVLPGISVVYNGDEIGMVDRNFTYAETVDPAGCNAGPTRYFLKSRDPERTPYQWNNSTSAGFSTSPKTWLPVHPNYQTLNLEAEKKMYYSPYWQFKTAASIKRQPVIVRGSFKVNVYDKLLTITRTLGNDVVVSLFNFADESVTVDAGALPSNLVVHTVTGDSEFRRGTFVSTDSLTIPKSSSVMSFKDSNGDGIGDLKGVTSKLEHVVGIGAKAIWLSSIYKSPQVDFGYDISNFTDVDPSYGTLADFDQLVAKAKKLKLKVIMDFVPNHSSNQHPWFQKSVRKVKPYDGYYIWQNGKIVNGKRQPPNNWLSNFGGSAWQWNDEMKNVLTFWMNRGVDGFRIAAINFMFEDAKFRDEPRSNKTGIPKDDYDSLVHIYTKDQNETYVTLKSWRKLMDEHSNRTKSDPKLILTEAYTTHDLTIKYYNAGSNVPFNFMFVNQLHNKSKPADYKTLIDKWVRTAPKGSVPNWVVGNHDNHRVATRFGHVRADDVMLMSMIMPGISVIYNGDEIGMVDRKFTYAETVDPAGCSAGRNRYHLKSRDPARTPYQWNNSTSAGFSTKAKTWLPVNSNYKTVNLEAQRDIYITQYEKFKKSVMVKKRAVVAHGSLNITVCDSRVLCVMRAYGRDRIFVLFGFIDVPVTLDAETVLPFPFDLVVHTVIGDSDLRPGTFVSSGSITIPASGAIMFATPNLLSSNDENL</sequence>
<dbReference type="Gene3D" id="3.90.400.10">
    <property type="entry name" value="Oligo-1,6-glucosidase, Domain 2"/>
    <property type="match status" value="2"/>
</dbReference>
<dbReference type="GO" id="GO:0005975">
    <property type="term" value="P:carbohydrate metabolic process"/>
    <property type="evidence" value="ECO:0007669"/>
    <property type="project" value="InterPro"/>
</dbReference>
<proteinExistence type="predicted"/>
<name>A0A833VIZ2_9HYME</name>
<evidence type="ECO:0000313" key="5">
    <source>
        <dbReference type="EMBL" id="KAF3420146.1"/>
    </source>
</evidence>
<dbReference type="PANTHER" id="PTHR10357">
    <property type="entry name" value="ALPHA-AMYLASE FAMILY MEMBER"/>
    <property type="match status" value="1"/>
</dbReference>
<comment type="caution">
    <text evidence="5">The sequence shown here is derived from an EMBL/GenBank/DDBJ whole genome shotgun (WGS) entry which is preliminary data.</text>
</comment>